<reference evidence="16 17" key="1">
    <citation type="submission" date="2024-06" db="EMBL/GenBank/DDBJ databases">
        <title>A chromosome level genome sequence of Diviner's sage (Salvia divinorum).</title>
        <authorList>
            <person name="Ford S.A."/>
            <person name="Ro D.-K."/>
            <person name="Ness R.W."/>
            <person name="Phillips M.A."/>
        </authorList>
    </citation>
    <scope>NUCLEOTIDE SEQUENCE [LARGE SCALE GENOMIC DNA]</scope>
    <source>
        <strain evidence="16">SAF-2024a</strain>
        <tissue evidence="16">Leaf</tissue>
    </source>
</reference>
<dbReference type="Proteomes" id="UP001567538">
    <property type="component" value="Unassembled WGS sequence"/>
</dbReference>
<evidence type="ECO:0000256" key="12">
    <source>
        <dbReference type="PROSITE-ProRule" id="PRU10141"/>
    </source>
</evidence>
<evidence type="ECO:0000256" key="9">
    <source>
        <dbReference type="ARBA" id="ARBA00022989"/>
    </source>
</evidence>
<evidence type="ECO:0000256" key="3">
    <source>
        <dbReference type="ARBA" id="ARBA00022679"/>
    </source>
</evidence>
<dbReference type="Pfam" id="PF07714">
    <property type="entry name" value="PK_Tyr_Ser-Thr"/>
    <property type="match status" value="1"/>
</dbReference>
<keyword evidence="9 13" id="KW-1133">Transmembrane helix</keyword>
<dbReference type="InterPro" id="IPR008271">
    <property type="entry name" value="Ser/Thr_kinase_AS"/>
</dbReference>
<comment type="caution">
    <text evidence="16">The sequence shown here is derived from an EMBL/GenBank/DDBJ whole genome shotgun (WGS) entry which is preliminary data.</text>
</comment>
<keyword evidence="4 13" id="KW-0812">Transmembrane</keyword>
<keyword evidence="10 13" id="KW-0472">Membrane</keyword>
<name>A0ABD1FKE3_SALDI</name>
<dbReference type="Gene3D" id="1.10.510.10">
    <property type="entry name" value="Transferase(Phosphotransferase) domain 1"/>
    <property type="match status" value="1"/>
</dbReference>
<keyword evidence="8 12" id="KW-0067">ATP-binding</keyword>
<evidence type="ECO:0000256" key="7">
    <source>
        <dbReference type="ARBA" id="ARBA00022777"/>
    </source>
</evidence>
<proteinExistence type="predicted"/>
<dbReference type="AlphaFoldDB" id="A0ABD1FKE3"/>
<dbReference type="InterPro" id="IPR001245">
    <property type="entry name" value="Ser-Thr/Tyr_kinase_cat_dom"/>
</dbReference>
<feature type="transmembrane region" description="Helical" evidence="13">
    <location>
        <begin position="321"/>
        <end position="342"/>
    </location>
</feature>
<dbReference type="InterPro" id="IPR045874">
    <property type="entry name" value="LRK10/LRL21-25-like"/>
</dbReference>
<sequence>MSTTLLFFLLATVPQLSHANPLCTPSSCGVIRNISYPFRLNGDPSHCGYLMLTCQHNLTSISLVSQNYYVKAINYENSTIRVADASLNNDNDNICSFLISSDHHLPYFFDDSGYSASPYNDKNIPINLMSCPNALKNSSLFTNISSHCSSFNGRYSYIKIGHMIASEVPHMCGLDLIARTSWEFRDPNNVSLSEIHHSLLYGFELNFCSDCSDDSHSIWPAMHTVLLRPSSLLILGMLCAVISPPIFTLFGIAALSLGLFQGYDIPFYQVGIGLVIGVLCAVISTPIFIMFGIAALSLDLLRTLVLSPSYAIPGQVINKSAIELIILLPRFILFPVAMWLLIKKFRRRHMSVYKRIESFLRSDNELMPIRYSYSNIKKMTKGFQDKLGEGGFGSVYKGKLRSGFHVAVKLLGKSGGSGQDFMNEIATIGRIHHVNVVKLVGYCAQGSKRALVYDFMPNGSLEKYLFNREKTISLGWDTKFEIAVGVARGIEYLHRGCDVQILHFDIKPHNILLDDNFIPKISDFGLAKFFPTDKTTVTMTAARGTIGYVAPELISRSIGAVSYKADVYSFGMLLMEMVSLKRDLIGNNDNSSQYFPYWIYDYFNQGKDIEVVNGGDDEIEDDSWRKFGRKMTIVALWCIQMSPDDRPSMRKVLEMLEGDVERLKIPDYPSQSSQTVVNQTCSTDSVSLLDHDDASTSVEIIVSWP</sequence>
<evidence type="ECO:0000256" key="11">
    <source>
        <dbReference type="ARBA" id="ARBA00023180"/>
    </source>
</evidence>
<comment type="subcellular location">
    <subcellularLocation>
        <location evidence="1">Membrane</location>
        <topology evidence="1">Single-pass type I membrane protein</topology>
    </subcellularLocation>
</comment>
<dbReference type="InterPro" id="IPR025287">
    <property type="entry name" value="WAK_GUB"/>
</dbReference>
<keyword evidence="7" id="KW-0418">Kinase</keyword>
<feature type="transmembrane region" description="Helical" evidence="13">
    <location>
        <begin position="272"/>
        <end position="301"/>
    </location>
</feature>
<dbReference type="FunFam" id="1.10.510.10:FF:000590">
    <property type="entry name" value="PR5-like receptor kinase"/>
    <property type="match status" value="1"/>
</dbReference>
<feature type="binding site" evidence="12">
    <location>
        <position position="409"/>
    </location>
    <ligand>
        <name>ATP</name>
        <dbReference type="ChEBI" id="CHEBI:30616"/>
    </ligand>
</feature>
<accession>A0ABD1FKE3</accession>
<evidence type="ECO:0000256" key="5">
    <source>
        <dbReference type="ARBA" id="ARBA00022729"/>
    </source>
</evidence>
<protein>
    <submittedName>
        <fullName evidence="16">Somatic embryogenesis receptor kinase 1-like isoform X1</fullName>
    </submittedName>
</protein>
<organism evidence="16 17">
    <name type="scientific">Salvia divinorum</name>
    <name type="common">Maria pastora</name>
    <name type="synonym">Diviner's sage</name>
    <dbReference type="NCBI Taxonomy" id="28513"/>
    <lineage>
        <taxon>Eukaryota</taxon>
        <taxon>Viridiplantae</taxon>
        <taxon>Streptophyta</taxon>
        <taxon>Embryophyta</taxon>
        <taxon>Tracheophyta</taxon>
        <taxon>Spermatophyta</taxon>
        <taxon>Magnoliopsida</taxon>
        <taxon>eudicotyledons</taxon>
        <taxon>Gunneridae</taxon>
        <taxon>Pentapetalae</taxon>
        <taxon>asterids</taxon>
        <taxon>lamiids</taxon>
        <taxon>Lamiales</taxon>
        <taxon>Lamiaceae</taxon>
        <taxon>Nepetoideae</taxon>
        <taxon>Mentheae</taxon>
        <taxon>Salviinae</taxon>
        <taxon>Salvia</taxon>
        <taxon>Salvia subgen. Calosphace</taxon>
    </lineage>
</organism>
<dbReference type="PROSITE" id="PS50011">
    <property type="entry name" value="PROTEIN_KINASE_DOM"/>
    <property type="match status" value="1"/>
</dbReference>
<dbReference type="PROSITE" id="PS00107">
    <property type="entry name" value="PROTEIN_KINASE_ATP"/>
    <property type="match status" value="1"/>
</dbReference>
<dbReference type="GO" id="GO:0005524">
    <property type="term" value="F:ATP binding"/>
    <property type="evidence" value="ECO:0007669"/>
    <property type="project" value="UniProtKB-UniRule"/>
</dbReference>
<evidence type="ECO:0000256" key="4">
    <source>
        <dbReference type="ARBA" id="ARBA00022692"/>
    </source>
</evidence>
<dbReference type="PANTHER" id="PTHR27009">
    <property type="entry name" value="RUST RESISTANCE KINASE LR10-RELATED"/>
    <property type="match status" value="1"/>
</dbReference>
<dbReference type="SMART" id="SM00220">
    <property type="entry name" value="S_TKc"/>
    <property type="match status" value="1"/>
</dbReference>
<dbReference type="GO" id="GO:0016020">
    <property type="term" value="C:membrane"/>
    <property type="evidence" value="ECO:0007669"/>
    <property type="project" value="UniProtKB-SubCell"/>
</dbReference>
<feature type="chain" id="PRO_5044808310" evidence="14">
    <location>
        <begin position="20"/>
        <end position="705"/>
    </location>
</feature>
<dbReference type="GO" id="GO:0004674">
    <property type="term" value="F:protein serine/threonine kinase activity"/>
    <property type="evidence" value="ECO:0007669"/>
    <property type="project" value="UniProtKB-KW"/>
</dbReference>
<evidence type="ECO:0000259" key="15">
    <source>
        <dbReference type="PROSITE" id="PS50011"/>
    </source>
</evidence>
<keyword evidence="11" id="KW-0325">Glycoprotein</keyword>
<keyword evidence="5 14" id="KW-0732">Signal</keyword>
<evidence type="ECO:0000256" key="6">
    <source>
        <dbReference type="ARBA" id="ARBA00022741"/>
    </source>
</evidence>
<dbReference type="Gene3D" id="3.30.200.20">
    <property type="entry name" value="Phosphorylase Kinase, domain 1"/>
    <property type="match status" value="1"/>
</dbReference>
<keyword evidence="17" id="KW-1185">Reference proteome</keyword>
<evidence type="ECO:0000256" key="1">
    <source>
        <dbReference type="ARBA" id="ARBA00004479"/>
    </source>
</evidence>
<feature type="transmembrane region" description="Helical" evidence="13">
    <location>
        <begin position="232"/>
        <end position="260"/>
    </location>
</feature>
<evidence type="ECO:0000313" key="16">
    <source>
        <dbReference type="EMBL" id="KAL1531995.1"/>
    </source>
</evidence>
<evidence type="ECO:0000256" key="10">
    <source>
        <dbReference type="ARBA" id="ARBA00023136"/>
    </source>
</evidence>
<evidence type="ECO:0000256" key="2">
    <source>
        <dbReference type="ARBA" id="ARBA00022527"/>
    </source>
</evidence>
<dbReference type="InterPro" id="IPR011009">
    <property type="entry name" value="Kinase-like_dom_sf"/>
</dbReference>
<gene>
    <name evidence="16" type="ORF">AAHA92_32069</name>
</gene>
<dbReference type="FunFam" id="3.30.200.20:FF:000178">
    <property type="entry name" value="serine/threonine-protein kinase PBS1-like"/>
    <property type="match status" value="1"/>
</dbReference>
<evidence type="ECO:0000256" key="13">
    <source>
        <dbReference type="SAM" id="Phobius"/>
    </source>
</evidence>
<keyword evidence="6 12" id="KW-0547">Nucleotide-binding</keyword>
<evidence type="ECO:0000256" key="14">
    <source>
        <dbReference type="SAM" id="SignalP"/>
    </source>
</evidence>
<feature type="signal peptide" evidence="14">
    <location>
        <begin position="1"/>
        <end position="19"/>
    </location>
</feature>
<dbReference type="Pfam" id="PF13947">
    <property type="entry name" value="GUB_WAK_bind"/>
    <property type="match status" value="1"/>
</dbReference>
<keyword evidence="3" id="KW-0808">Transferase</keyword>
<dbReference type="EMBL" id="JBEAFC010000014">
    <property type="protein sequence ID" value="KAL1531995.1"/>
    <property type="molecule type" value="Genomic_DNA"/>
</dbReference>
<dbReference type="PROSITE" id="PS00108">
    <property type="entry name" value="PROTEIN_KINASE_ST"/>
    <property type="match status" value="1"/>
</dbReference>
<dbReference type="InterPro" id="IPR017441">
    <property type="entry name" value="Protein_kinase_ATP_BS"/>
</dbReference>
<dbReference type="SUPFAM" id="SSF56112">
    <property type="entry name" value="Protein kinase-like (PK-like)"/>
    <property type="match status" value="1"/>
</dbReference>
<evidence type="ECO:0000256" key="8">
    <source>
        <dbReference type="ARBA" id="ARBA00022840"/>
    </source>
</evidence>
<evidence type="ECO:0000313" key="17">
    <source>
        <dbReference type="Proteomes" id="UP001567538"/>
    </source>
</evidence>
<keyword evidence="2" id="KW-0723">Serine/threonine-protein kinase</keyword>
<feature type="domain" description="Protein kinase" evidence="15">
    <location>
        <begin position="381"/>
        <end position="663"/>
    </location>
</feature>
<dbReference type="InterPro" id="IPR000719">
    <property type="entry name" value="Prot_kinase_dom"/>
</dbReference>
<dbReference type="CDD" id="cd14066">
    <property type="entry name" value="STKc_IRAK"/>
    <property type="match status" value="1"/>
</dbReference>